<sequence length="301" mass="34120">MYEENTRSLRRYDINTLQPIPRVKLIPRAQLTREVYGLPPSRPSSKIGQIVEYHEDEVPNKNSYESPVPIEETKLGKMISVENAINGKRKIQEGNIGSGRFFFLFQKYPALVAIIVSLLLNYGQRYNSDVKYLVEERVQIIMSLANGILVAVGSLHGIQNHNYSFIRAKFLSIIKIPHLLLTITAAAIQLVYSVLSYIKLKNNQDNNTWLNTYSQCDIKSLTTPTTSYSIPCYNVHDRIVCSCILMGCAISIIILGLFSIASLLTAYINHKMDVDKLKERQARHSRVISAYTNQTAFESTL</sequence>
<evidence type="ECO:0000313" key="3">
    <source>
        <dbReference type="WBParaSite" id="SPAL_0000379800.1"/>
    </source>
</evidence>
<evidence type="ECO:0000256" key="1">
    <source>
        <dbReference type="SAM" id="Phobius"/>
    </source>
</evidence>
<dbReference type="AlphaFoldDB" id="A0A0N5BCQ3"/>
<feature type="transmembrane region" description="Helical" evidence="1">
    <location>
        <begin position="140"/>
        <end position="158"/>
    </location>
</feature>
<dbReference type="WBParaSite" id="SPAL_0000379800.1">
    <property type="protein sequence ID" value="SPAL_0000379800.1"/>
    <property type="gene ID" value="SPAL_0000379800"/>
</dbReference>
<proteinExistence type="predicted"/>
<feature type="transmembrane region" description="Helical" evidence="1">
    <location>
        <begin position="101"/>
        <end position="120"/>
    </location>
</feature>
<keyword evidence="1" id="KW-0812">Transmembrane</keyword>
<keyword evidence="1" id="KW-1133">Transmembrane helix</keyword>
<dbReference type="Proteomes" id="UP000046392">
    <property type="component" value="Unplaced"/>
</dbReference>
<protein>
    <submittedName>
        <fullName evidence="3">MARVEL domain-containing protein</fullName>
    </submittedName>
</protein>
<feature type="transmembrane region" description="Helical" evidence="1">
    <location>
        <begin position="179"/>
        <end position="198"/>
    </location>
</feature>
<evidence type="ECO:0000313" key="2">
    <source>
        <dbReference type="Proteomes" id="UP000046392"/>
    </source>
</evidence>
<accession>A0A0N5BCQ3</accession>
<organism evidence="2 3">
    <name type="scientific">Strongyloides papillosus</name>
    <name type="common">Intestinal threadworm</name>
    <dbReference type="NCBI Taxonomy" id="174720"/>
    <lineage>
        <taxon>Eukaryota</taxon>
        <taxon>Metazoa</taxon>
        <taxon>Ecdysozoa</taxon>
        <taxon>Nematoda</taxon>
        <taxon>Chromadorea</taxon>
        <taxon>Rhabditida</taxon>
        <taxon>Tylenchina</taxon>
        <taxon>Panagrolaimomorpha</taxon>
        <taxon>Strongyloidoidea</taxon>
        <taxon>Strongyloididae</taxon>
        <taxon>Strongyloides</taxon>
    </lineage>
</organism>
<reference evidence="3" key="1">
    <citation type="submission" date="2017-02" db="UniProtKB">
        <authorList>
            <consortium name="WormBaseParasite"/>
        </authorList>
    </citation>
    <scope>IDENTIFICATION</scope>
</reference>
<keyword evidence="1" id="KW-0472">Membrane</keyword>
<keyword evidence="2" id="KW-1185">Reference proteome</keyword>
<name>A0A0N5BCQ3_STREA</name>
<feature type="transmembrane region" description="Helical" evidence="1">
    <location>
        <begin position="244"/>
        <end position="268"/>
    </location>
</feature>